<name>E9GR73_DAPPU</name>
<dbReference type="PhylomeDB" id="E9GR73"/>
<dbReference type="AlphaFoldDB" id="E9GR73"/>
<protein>
    <submittedName>
        <fullName evidence="1">Uncharacterized protein</fullName>
    </submittedName>
</protein>
<evidence type="ECO:0000313" key="1">
    <source>
        <dbReference type="EMBL" id="EFX77959.1"/>
    </source>
</evidence>
<accession>E9GR73</accession>
<organism evidence="1 2">
    <name type="scientific">Daphnia pulex</name>
    <name type="common">Water flea</name>
    <dbReference type="NCBI Taxonomy" id="6669"/>
    <lineage>
        <taxon>Eukaryota</taxon>
        <taxon>Metazoa</taxon>
        <taxon>Ecdysozoa</taxon>
        <taxon>Arthropoda</taxon>
        <taxon>Crustacea</taxon>
        <taxon>Branchiopoda</taxon>
        <taxon>Diplostraca</taxon>
        <taxon>Cladocera</taxon>
        <taxon>Anomopoda</taxon>
        <taxon>Daphniidae</taxon>
        <taxon>Daphnia</taxon>
    </lineage>
</organism>
<evidence type="ECO:0000313" key="2">
    <source>
        <dbReference type="Proteomes" id="UP000000305"/>
    </source>
</evidence>
<dbReference type="InParanoid" id="E9GR73"/>
<dbReference type="KEGG" id="dpx:DAPPUDRAFT_105595"/>
<dbReference type="HOGENOM" id="CLU_669499_0_0_1"/>
<gene>
    <name evidence="1" type="ORF">DAPPUDRAFT_105595</name>
</gene>
<dbReference type="EMBL" id="GL732559">
    <property type="protein sequence ID" value="EFX77959.1"/>
    <property type="molecule type" value="Genomic_DNA"/>
</dbReference>
<reference evidence="1 2" key="1">
    <citation type="journal article" date="2011" name="Science">
        <title>The ecoresponsive genome of Daphnia pulex.</title>
        <authorList>
            <person name="Colbourne J.K."/>
            <person name="Pfrender M.E."/>
            <person name="Gilbert D."/>
            <person name="Thomas W.K."/>
            <person name="Tucker A."/>
            <person name="Oakley T.H."/>
            <person name="Tokishita S."/>
            <person name="Aerts A."/>
            <person name="Arnold G.J."/>
            <person name="Basu M.K."/>
            <person name="Bauer D.J."/>
            <person name="Caceres C.E."/>
            <person name="Carmel L."/>
            <person name="Casola C."/>
            <person name="Choi J.H."/>
            <person name="Detter J.C."/>
            <person name="Dong Q."/>
            <person name="Dusheyko S."/>
            <person name="Eads B.D."/>
            <person name="Frohlich T."/>
            <person name="Geiler-Samerotte K.A."/>
            <person name="Gerlach D."/>
            <person name="Hatcher P."/>
            <person name="Jogdeo S."/>
            <person name="Krijgsveld J."/>
            <person name="Kriventseva E.V."/>
            <person name="Kultz D."/>
            <person name="Laforsch C."/>
            <person name="Lindquist E."/>
            <person name="Lopez J."/>
            <person name="Manak J.R."/>
            <person name="Muller J."/>
            <person name="Pangilinan J."/>
            <person name="Patwardhan R.P."/>
            <person name="Pitluck S."/>
            <person name="Pritham E.J."/>
            <person name="Rechtsteiner A."/>
            <person name="Rho M."/>
            <person name="Rogozin I.B."/>
            <person name="Sakarya O."/>
            <person name="Salamov A."/>
            <person name="Schaack S."/>
            <person name="Shapiro H."/>
            <person name="Shiga Y."/>
            <person name="Skalitzky C."/>
            <person name="Smith Z."/>
            <person name="Souvorov A."/>
            <person name="Sung W."/>
            <person name="Tang Z."/>
            <person name="Tsuchiya D."/>
            <person name="Tu H."/>
            <person name="Vos H."/>
            <person name="Wang M."/>
            <person name="Wolf Y.I."/>
            <person name="Yamagata H."/>
            <person name="Yamada T."/>
            <person name="Ye Y."/>
            <person name="Shaw J.R."/>
            <person name="Andrews J."/>
            <person name="Crease T.J."/>
            <person name="Tang H."/>
            <person name="Lucas S.M."/>
            <person name="Robertson H.M."/>
            <person name="Bork P."/>
            <person name="Koonin E.V."/>
            <person name="Zdobnov E.M."/>
            <person name="Grigoriev I.V."/>
            <person name="Lynch M."/>
            <person name="Boore J.L."/>
        </authorList>
    </citation>
    <scope>NUCLEOTIDE SEQUENCE [LARGE SCALE GENOMIC DNA]</scope>
</reference>
<dbReference type="Proteomes" id="UP000000305">
    <property type="component" value="Unassembled WGS sequence"/>
</dbReference>
<sequence length="411" mass="46172">MMKTIHQTTIANGSFCLPTRRCRPRGTGRKKKADDLGWMLLDDTLIKETLANSCISTVGRKKPRYFQRRRRRRSSPFWRYHWPGSRCCCRRGRRAVIAAANAVADLVVETIGVAASESRRSADARCRGREKRLSIKVACSVDSTEGFTNPVASEVVSTRRLFDEVSTLFQDKNRISEMVIMFWIKLIVTGNTGPIPRLPKNESGYLKPDGGIIPPIDVQQDGFGMWCQDEGHQGKVYNTTMDIDICHPCDETGPSMKSVFPTWTCPPLELIKCTANAFLVICTTRSSTGRAIPQVFFNKLKDSINDNPSKLIRGFLREQTGLEYEIHIIEEVAANGSILATEDSMLHHDRAGDGEEELHLPLGYAASVLQYHYAENLKVGYMMNCPGDYNGKISNYTEYSGELNVGKKMRD</sequence>
<proteinExistence type="predicted"/>
<keyword evidence="2" id="KW-1185">Reference proteome</keyword>